<gene>
    <name evidence="3" type="ORF">GCM10025875_12620</name>
</gene>
<dbReference type="Pfam" id="PF20154">
    <property type="entry name" value="LNT_N"/>
    <property type="match status" value="1"/>
</dbReference>
<evidence type="ECO:0000259" key="2">
    <source>
        <dbReference type="Pfam" id="PF20154"/>
    </source>
</evidence>
<feature type="transmembrane region" description="Helical" evidence="1">
    <location>
        <begin position="34"/>
        <end position="50"/>
    </location>
</feature>
<sequence>MPRPADLPVPSRVTTLLLAVLGGLVTDAAFPQRGLWPAAVLGLALLVIALRRDSARWAFLVGLLWGLSFFLVHLWWAHESVGAVPWVALSTAQAIAVGLVCVTWAWVRRTPP</sequence>
<dbReference type="AlphaFoldDB" id="A0AA37UMI7"/>
<evidence type="ECO:0000256" key="1">
    <source>
        <dbReference type="SAM" id="Phobius"/>
    </source>
</evidence>
<keyword evidence="1" id="KW-0812">Transmembrane</keyword>
<evidence type="ECO:0000313" key="3">
    <source>
        <dbReference type="EMBL" id="GMA31270.1"/>
    </source>
</evidence>
<keyword evidence="1" id="KW-1133">Transmembrane helix</keyword>
<accession>A0AA37UMI7</accession>
<name>A0AA37UMI7_9MICO</name>
<feature type="transmembrane region" description="Helical" evidence="1">
    <location>
        <begin position="57"/>
        <end position="77"/>
    </location>
</feature>
<dbReference type="EMBL" id="BSUM01000001">
    <property type="protein sequence ID" value="GMA31270.1"/>
    <property type="molecule type" value="Genomic_DNA"/>
</dbReference>
<comment type="caution">
    <text evidence="3">The sequence shown here is derived from an EMBL/GenBank/DDBJ whole genome shotgun (WGS) entry which is preliminary data.</text>
</comment>
<feature type="domain" description="Apolipoprotein N-acyltransferase N-terminal" evidence="2">
    <location>
        <begin position="23"/>
        <end position="109"/>
    </location>
</feature>
<reference evidence="3" key="1">
    <citation type="journal article" date="2014" name="Int. J. Syst. Evol. Microbiol.">
        <title>Complete genome sequence of Corynebacterium casei LMG S-19264T (=DSM 44701T), isolated from a smear-ripened cheese.</title>
        <authorList>
            <consortium name="US DOE Joint Genome Institute (JGI-PGF)"/>
            <person name="Walter F."/>
            <person name="Albersmeier A."/>
            <person name="Kalinowski J."/>
            <person name="Ruckert C."/>
        </authorList>
    </citation>
    <scope>NUCLEOTIDE SEQUENCE</scope>
    <source>
        <strain evidence="3">NBRC 112290</strain>
    </source>
</reference>
<feature type="transmembrane region" description="Helical" evidence="1">
    <location>
        <begin position="83"/>
        <end position="107"/>
    </location>
</feature>
<keyword evidence="4" id="KW-1185">Reference proteome</keyword>
<protein>
    <recommendedName>
        <fullName evidence="2">Apolipoprotein N-acyltransferase N-terminal domain-containing protein</fullName>
    </recommendedName>
</protein>
<dbReference type="RefSeq" id="WP_284250131.1">
    <property type="nucleotide sequence ID" value="NZ_BSUM01000001.1"/>
</dbReference>
<dbReference type="InterPro" id="IPR045378">
    <property type="entry name" value="LNT_N"/>
</dbReference>
<evidence type="ECO:0000313" key="4">
    <source>
        <dbReference type="Proteomes" id="UP001157161"/>
    </source>
</evidence>
<reference evidence="3" key="2">
    <citation type="submission" date="2023-02" db="EMBL/GenBank/DDBJ databases">
        <authorList>
            <person name="Sun Q."/>
            <person name="Mori K."/>
        </authorList>
    </citation>
    <scope>NUCLEOTIDE SEQUENCE</scope>
    <source>
        <strain evidence="3">NBRC 112290</strain>
    </source>
</reference>
<organism evidence="3 4">
    <name type="scientific">Litorihabitans aurantiacus</name>
    <dbReference type="NCBI Taxonomy" id="1930061"/>
    <lineage>
        <taxon>Bacteria</taxon>
        <taxon>Bacillati</taxon>
        <taxon>Actinomycetota</taxon>
        <taxon>Actinomycetes</taxon>
        <taxon>Micrococcales</taxon>
        <taxon>Beutenbergiaceae</taxon>
        <taxon>Litorihabitans</taxon>
    </lineage>
</organism>
<proteinExistence type="predicted"/>
<keyword evidence="1" id="KW-0472">Membrane</keyword>
<dbReference type="Proteomes" id="UP001157161">
    <property type="component" value="Unassembled WGS sequence"/>
</dbReference>